<dbReference type="PROSITE" id="PS50262">
    <property type="entry name" value="G_PROTEIN_RECEP_F1_2"/>
    <property type="match status" value="1"/>
</dbReference>
<dbReference type="PRINTS" id="PR00896">
    <property type="entry name" value="VASOPRESSINR"/>
</dbReference>
<dbReference type="Pfam" id="PF00001">
    <property type="entry name" value="7tm_1"/>
    <property type="match status" value="1"/>
</dbReference>
<feature type="transmembrane region" description="Helical" evidence="10">
    <location>
        <begin position="227"/>
        <end position="247"/>
    </location>
</feature>
<keyword evidence="6 10" id="KW-0472">Membrane</keyword>
<evidence type="ECO:0000313" key="13">
    <source>
        <dbReference type="Proteomes" id="UP001283361"/>
    </source>
</evidence>
<keyword evidence="4 10" id="KW-1133">Transmembrane helix</keyword>
<keyword evidence="3 10" id="KW-0812">Transmembrane</keyword>
<feature type="transmembrane region" description="Helical" evidence="10">
    <location>
        <begin position="189"/>
        <end position="207"/>
    </location>
</feature>
<comment type="similarity">
    <text evidence="10">Belongs to the G-protein coupled receptor 1 family. Vasopressin/oxytocin receptor subfamily.</text>
</comment>
<accession>A0AAE0Y3Y4</accession>
<comment type="caution">
    <text evidence="12">The sequence shown here is derived from an EMBL/GenBank/DDBJ whole genome shotgun (WGS) entry which is preliminary data.</text>
</comment>
<dbReference type="GO" id="GO:0032870">
    <property type="term" value="P:cellular response to hormone stimulus"/>
    <property type="evidence" value="ECO:0007669"/>
    <property type="project" value="TreeGrafter"/>
</dbReference>
<evidence type="ECO:0000259" key="11">
    <source>
        <dbReference type="PROSITE" id="PS50262"/>
    </source>
</evidence>
<dbReference type="GO" id="GO:0042277">
    <property type="term" value="F:peptide binding"/>
    <property type="evidence" value="ECO:0007669"/>
    <property type="project" value="TreeGrafter"/>
</dbReference>
<dbReference type="SUPFAM" id="SSF81321">
    <property type="entry name" value="Family A G protein-coupled receptor-like"/>
    <property type="match status" value="1"/>
</dbReference>
<evidence type="ECO:0000256" key="2">
    <source>
        <dbReference type="ARBA" id="ARBA00022475"/>
    </source>
</evidence>
<dbReference type="PANTHER" id="PTHR24241">
    <property type="entry name" value="NEUROPEPTIDE RECEPTOR-RELATED G-PROTEIN COUPLED RECEPTOR"/>
    <property type="match status" value="1"/>
</dbReference>
<dbReference type="PROSITE" id="PS00237">
    <property type="entry name" value="G_PROTEIN_RECEP_F1_1"/>
    <property type="match status" value="1"/>
</dbReference>
<name>A0AAE0Y3Y4_9GAST</name>
<dbReference type="GO" id="GO:0005000">
    <property type="term" value="F:vasopressin receptor activity"/>
    <property type="evidence" value="ECO:0007669"/>
    <property type="project" value="InterPro"/>
</dbReference>
<keyword evidence="5 10" id="KW-0297">G-protein coupled receptor</keyword>
<dbReference type="AlphaFoldDB" id="A0AAE0Y3Y4"/>
<evidence type="ECO:0000256" key="1">
    <source>
        <dbReference type="ARBA" id="ARBA00004651"/>
    </source>
</evidence>
<feature type="transmembrane region" description="Helical" evidence="10">
    <location>
        <begin position="315"/>
        <end position="342"/>
    </location>
</feature>
<dbReference type="InterPro" id="IPR017452">
    <property type="entry name" value="GPCR_Rhodpsn_7TM"/>
</dbReference>
<dbReference type="Proteomes" id="UP001283361">
    <property type="component" value="Unassembled WGS sequence"/>
</dbReference>
<evidence type="ECO:0000256" key="8">
    <source>
        <dbReference type="ARBA" id="ARBA00023180"/>
    </source>
</evidence>
<protein>
    <recommendedName>
        <fullName evidence="11">G-protein coupled receptors family 1 profile domain-containing protein</fullName>
    </recommendedName>
</protein>
<evidence type="ECO:0000256" key="5">
    <source>
        <dbReference type="ARBA" id="ARBA00023040"/>
    </source>
</evidence>
<dbReference type="PANTHER" id="PTHR24241:SF59">
    <property type="entry name" value="ADIPOKINETIC HORMONE RECEPTOR, ISOFORM C"/>
    <property type="match status" value="1"/>
</dbReference>
<reference evidence="12" key="1">
    <citation type="journal article" date="2023" name="G3 (Bethesda)">
        <title>A reference genome for the long-term kleptoplast-retaining sea slug Elysia crispata morphotype clarki.</title>
        <authorList>
            <person name="Eastman K.E."/>
            <person name="Pendleton A.L."/>
            <person name="Shaikh M.A."/>
            <person name="Suttiyut T."/>
            <person name="Ogas R."/>
            <person name="Tomko P."/>
            <person name="Gavelis G."/>
            <person name="Widhalm J.R."/>
            <person name="Wisecaver J.H."/>
        </authorList>
    </citation>
    <scope>NUCLEOTIDE SEQUENCE</scope>
    <source>
        <strain evidence="12">ECLA1</strain>
    </source>
</reference>
<evidence type="ECO:0000256" key="9">
    <source>
        <dbReference type="ARBA" id="ARBA00023224"/>
    </source>
</evidence>
<evidence type="ECO:0000256" key="10">
    <source>
        <dbReference type="RuleBase" id="RU046427"/>
    </source>
</evidence>
<keyword evidence="8 10" id="KW-0325">Glycoprotein</keyword>
<feature type="transmembrane region" description="Helical" evidence="10">
    <location>
        <begin position="390"/>
        <end position="412"/>
    </location>
</feature>
<feature type="transmembrane region" description="Helical" evidence="10">
    <location>
        <begin position="427"/>
        <end position="448"/>
    </location>
</feature>
<evidence type="ECO:0000313" key="12">
    <source>
        <dbReference type="EMBL" id="KAK3731711.1"/>
    </source>
</evidence>
<feature type="transmembrane region" description="Helical" evidence="10">
    <location>
        <begin position="268"/>
        <end position="290"/>
    </location>
</feature>
<dbReference type="GO" id="GO:0005886">
    <property type="term" value="C:plasma membrane"/>
    <property type="evidence" value="ECO:0007669"/>
    <property type="project" value="UniProtKB-SubCell"/>
</dbReference>
<keyword evidence="7 10" id="KW-0675">Receptor</keyword>
<dbReference type="EMBL" id="JAWDGP010006989">
    <property type="protein sequence ID" value="KAK3731711.1"/>
    <property type="molecule type" value="Genomic_DNA"/>
</dbReference>
<keyword evidence="13" id="KW-1185">Reference proteome</keyword>
<feature type="domain" description="G-protein coupled receptors family 1 profile" evidence="11">
    <location>
        <begin position="168"/>
        <end position="443"/>
    </location>
</feature>
<dbReference type="PRINTS" id="PR00237">
    <property type="entry name" value="GPCRRHODOPSN"/>
</dbReference>
<gene>
    <name evidence="12" type="ORF">RRG08_035381</name>
</gene>
<feature type="transmembrane region" description="Helical" evidence="10">
    <location>
        <begin position="155"/>
        <end position="177"/>
    </location>
</feature>
<proteinExistence type="inferred from homology"/>
<keyword evidence="2" id="KW-1003">Cell membrane</keyword>
<keyword evidence="9 10" id="KW-0807">Transducer</keyword>
<dbReference type="CDD" id="cd15382">
    <property type="entry name" value="7tmA_AKHR"/>
    <property type="match status" value="1"/>
</dbReference>
<evidence type="ECO:0000256" key="4">
    <source>
        <dbReference type="ARBA" id="ARBA00022989"/>
    </source>
</evidence>
<dbReference type="Gene3D" id="1.20.1070.10">
    <property type="entry name" value="Rhodopsin 7-helix transmembrane proteins"/>
    <property type="match status" value="1"/>
</dbReference>
<comment type="subcellular location">
    <subcellularLocation>
        <location evidence="1 10">Cell membrane</location>
        <topology evidence="1 10">Multi-pass membrane protein</topology>
    </subcellularLocation>
</comment>
<evidence type="ECO:0000256" key="7">
    <source>
        <dbReference type="ARBA" id="ARBA00023170"/>
    </source>
</evidence>
<evidence type="ECO:0000256" key="6">
    <source>
        <dbReference type="ARBA" id="ARBA00023136"/>
    </source>
</evidence>
<sequence length="484" mass="54229">MRTQHVSTSQSRRCTGLFASGATLLSLLTTFLSATLASTVSSYQVAQDQDSTTPNVESLDAGEQNSSCYEVKMVVVRSSGNAMALNSSSSLNSDGANTLANVMPTVLDEQIFFNTYRELVDFCANLTVEEAANISFCPGKLPKIFYFTDNNAVSVITYSCLLVIAACGNLTVFITLFRNRGHKSRINMFIMHLAIADLIVTFIILPLEIAWHSTVSWWAGDFACRGLMFFRAMGFYLSSCIVVSISLDRYLAIMRPFSIAAADTRAKLMLVVSWGLSIVASIPQSVIFHVERHPTFKWFTQCVTFHFFPTPDHELAYNLFSIIALYGLPLFIITFAYCVILCRISKKSRQSKGEVSARVYDDNGSDHGRLRRSGIGNIERAKSRTLKMTCVIVGAYVLCWTPYFVISAWYYFDRESALKVPSKVQRGLFIFAVSNSCINPIVYGMFTASFRRERDRMRAWLKRHFNARKSGTYPGTQPISLRAL</sequence>
<organism evidence="12 13">
    <name type="scientific">Elysia crispata</name>
    <name type="common">lettuce slug</name>
    <dbReference type="NCBI Taxonomy" id="231223"/>
    <lineage>
        <taxon>Eukaryota</taxon>
        <taxon>Metazoa</taxon>
        <taxon>Spiralia</taxon>
        <taxon>Lophotrochozoa</taxon>
        <taxon>Mollusca</taxon>
        <taxon>Gastropoda</taxon>
        <taxon>Heterobranchia</taxon>
        <taxon>Euthyneura</taxon>
        <taxon>Panpulmonata</taxon>
        <taxon>Sacoglossa</taxon>
        <taxon>Placobranchoidea</taxon>
        <taxon>Plakobranchidae</taxon>
        <taxon>Elysia</taxon>
    </lineage>
</organism>
<dbReference type="InterPro" id="IPR000276">
    <property type="entry name" value="GPCR_Rhodpsn"/>
</dbReference>
<dbReference type="InterPro" id="IPR001817">
    <property type="entry name" value="Vasoprsn_rcpt"/>
</dbReference>
<evidence type="ECO:0000256" key="3">
    <source>
        <dbReference type="ARBA" id="ARBA00022692"/>
    </source>
</evidence>